<dbReference type="Proteomes" id="UP000215027">
    <property type="component" value="Chromosome I"/>
</dbReference>
<evidence type="ECO:0000313" key="1">
    <source>
        <dbReference type="EMBL" id="CUS04333.2"/>
    </source>
</evidence>
<organism evidence="1 2">
    <name type="scientific">Candidatus Promineifilum breve</name>
    <dbReference type="NCBI Taxonomy" id="1806508"/>
    <lineage>
        <taxon>Bacteria</taxon>
        <taxon>Bacillati</taxon>
        <taxon>Chloroflexota</taxon>
        <taxon>Ardenticatenia</taxon>
        <taxon>Candidatus Promineifilales</taxon>
        <taxon>Candidatus Promineifilaceae</taxon>
        <taxon>Candidatus Promineifilum</taxon>
    </lineage>
</organism>
<dbReference type="AlphaFoldDB" id="A0A161KAU8"/>
<reference evidence="1" key="1">
    <citation type="submission" date="2016-01" db="EMBL/GenBank/DDBJ databases">
        <authorList>
            <person name="Mcilroy J.S."/>
            <person name="Karst M S."/>
            <person name="Albertsen M."/>
        </authorList>
    </citation>
    <scope>NUCLEOTIDE SEQUENCE</scope>
    <source>
        <strain evidence="1">Cfx-K</strain>
    </source>
</reference>
<accession>A0A161KAU8</accession>
<dbReference type="EMBL" id="LN890655">
    <property type="protein sequence ID" value="CUS04333.2"/>
    <property type="molecule type" value="Genomic_DNA"/>
</dbReference>
<name>A0A161KAU8_9CHLR</name>
<sequence>MFTLGGEEEKPQISQIKKKRVYPQISQITQISIYNLRNLRNLRMILL</sequence>
<gene>
    <name evidence="1" type="ORF">CFX0092_A2455</name>
</gene>
<protein>
    <submittedName>
        <fullName evidence="1">Uncharacterized protein</fullName>
    </submittedName>
</protein>
<proteinExistence type="predicted"/>
<evidence type="ECO:0000313" key="2">
    <source>
        <dbReference type="Proteomes" id="UP000215027"/>
    </source>
</evidence>
<keyword evidence="2" id="KW-1185">Reference proteome</keyword>
<dbReference type="KEGG" id="pbf:CFX0092_A2455"/>